<dbReference type="Gene3D" id="1.10.10.10">
    <property type="entry name" value="Winged helix-like DNA-binding domain superfamily/Winged helix DNA-binding domain"/>
    <property type="match status" value="1"/>
</dbReference>
<dbReference type="InterPro" id="IPR036388">
    <property type="entry name" value="WH-like_DNA-bd_sf"/>
</dbReference>
<dbReference type="InterPro" id="IPR008332">
    <property type="entry name" value="MethylG_MeTrfase_N"/>
</dbReference>
<comment type="catalytic activity">
    <reaction evidence="8 9">
        <text>a 6-O-methyl-2'-deoxyguanosine in DNA + L-cysteinyl-[protein] = S-methyl-L-cysteinyl-[protein] + a 2'-deoxyguanosine in DNA</text>
        <dbReference type="Rhea" id="RHEA:24000"/>
        <dbReference type="Rhea" id="RHEA-COMP:10131"/>
        <dbReference type="Rhea" id="RHEA-COMP:10132"/>
        <dbReference type="Rhea" id="RHEA-COMP:11367"/>
        <dbReference type="Rhea" id="RHEA-COMP:11368"/>
        <dbReference type="ChEBI" id="CHEBI:29950"/>
        <dbReference type="ChEBI" id="CHEBI:82612"/>
        <dbReference type="ChEBI" id="CHEBI:85445"/>
        <dbReference type="ChEBI" id="CHEBI:85448"/>
        <dbReference type="EC" id="2.1.1.63"/>
    </reaction>
</comment>
<reference evidence="13 14" key="1">
    <citation type="submission" date="2020-08" db="EMBL/GenBank/DDBJ databases">
        <title>Acidobacteriota in marine sediments use diverse sulfur dissimilation pathways.</title>
        <authorList>
            <person name="Wasmund K."/>
        </authorList>
    </citation>
    <scope>NUCLEOTIDE SEQUENCE [LARGE SCALE GENOMIC DNA]</scope>
    <source>
        <strain evidence="13">MAG AM4</strain>
    </source>
</reference>
<dbReference type="Pfam" id="PF02870">
    <property type="entry name" value="Methyltransf_1N"/>
    <property type="match status" value="1"/>
</dbReference>
<dbReference type="InterPro" id="IPR023546">
    <property type="entry name" value="MGMT"/>
</dbReference>
<evidence type="ECO:0000313" key="14">
    <source>
        <dbReference type="Proteomes" id="UP000648239"/>
    </source>
</evidence>
<dbReference type="InterPro" id="IPR001497">
    <property type="entry name" value="MethylDNA_cys_MeTrfase_AS"/>
</dbReference>
<keyword evidence="6 9" id="KW-0227">DNA damage</keyword>
<keyword evidence="4 9" id="KW-0489">Methyltransferase</keyword>
<comment type="caution">
    <text evidence="13">The sequence shown here is derived from an EMBL/GenBank/DDBJ whole genome shotgun (WGS) entry which is preliminary data.</text>
</comment>
<evidence type="ECO:0000256" key="8">
    <source>
        <dbReference type="ARBA" id="ARBA00049348"/>
    </source>
</evidence>
<keyword evidence="7 9" id="KW-0234">DNA repair</keyword>
<dbReference type="GO" id="GO:0006307">
    <property type="term" value="P:DNA alkylation repair"/>
    <property type="evidence" value="ECO:0007669"/>
    <property type="project" value="UniProtKB-UniRule"/>
</dbReference>
<evidence type="ECO:0000256" key="1">
    <source>
        <dbReference type="ARBA" id="ARBA00001286"/>
    </source>
</evidence>
<comment type="miscellaneous">
    <text evidence="9">This enzyme catalyzes only one turnover and therefore is not strictly catalytic. According to one definition, an enzyme is a biocatalyst that acts repeatedly and over many reaction cycles.</text>
</comment>
<comment type="catalytic activity">
    <reaction evidence="1 9">
        <text>a 4-O-methyl-thymidine in DNA + L-cysteinyl-[protein] = a thymidine in DNA + S-methyl-L-cysteinyl-[protein]</text>
        <dbReference type="Rhea" id="RHEA:53428"/>
        <dbReference type="Rhea" id="RHEA-COMP:10131"/>
        <dbReference type="Rhea" id="RHEA-COMP:10132"/>
        <dbReference type="Rhea" id="RHEA-COMP:13555"/>
        <dbReference type="Rhea" id="RHEA-COMP:13556"/>
        <dbReference type="ChEBI" id="CHEBI:29950"/>
        <dbReference type="ChEBI" id="CHEBI:82612"/>
        <dbReference type="ChEBI" id="CHEBI:137386"/>
        <dbReference type="ChEBI" id="CHEBI:137387"/>
        <dbReference type="EC" id="2.1.1.63"/>
    </reaction>
</comment>
<dbReference type="Gene3D" id="3.30.160.70">
    <property type="entry name" value="Methylated DNA-protein cysteine methyltransferase domain"/>
    <property type="match status" value="1"/>
</dbReference>
<feature type="region of interest" description="Disordered" evidence="10">
    <location>
        <begin position="42"/>
        <end position="61"/>
    </location>
</feature>
<dbReference type="GO" id="GO:0005737">
    <property type="term" value="C:cytoplasm"/>
    <property type="evidence" value="ECO:0007669"/>
    <property type="project" value="UniProtKB-SubCell"/>
</dbReference>
<dbReference type="PANTHER" id="PTHR10815:SF5">
    <property type="entry name" value="METHYLATED-DNA--PROTEIN-CYSTEINE METHYLTRANSFERASE"/>
    <property type="match status" value="1"/>
</dbReference>
<accession>A0A8J6XZX7</accession>
<gene>
    <name evidence="13" type="ORF">IFK94_05535</name>
</gene>
<dbReference type="SUPFAM" id="SSF53155">
    <property type="entry name" value="Methylated DNA-protein cysteine methyltransferase domain"/>
    <property type="match status" value="1"/>
</dbReference>
<evidence type="ECO:0000256" key="9">
    <source>
        <dbReference type="HAMAP-Rule" id="MF_00772"/>
    </source>
</evidence>
<evidence type="ECO:0000256" key="10">
    <source>
        <dbReference type="SAM" id="MobiDB-lite"/>
    </source>
</evidence>
<evidence type="ECO:0000259" key="12">
    <source>
        <dbReference type="Pfam" id="PF02870"/>
    </source>
</evidence>
<feature type="domain" description="Methylated-DNA-[protein]-cysteine S-methyltransferase DNA binding" evidence="11">
    <location>
        <begin position="90"/>
        <end position="170"/>
    </location>
</feature>
<dbReference type="Pfam" id="PF01035">
    <property type="entry name" value="DNA_binding_1"/>
    <property type="match status" value="1"/>
</dbReference>
<dbReference type="InterPro" id="IPR036217">
    <property type="entry name" value="MethylDNA_cys_MeTrfase_DNAb"/>
</dbReference>
<dbReference type="SUPFAM" id="SSF46767">
    <property type="entry name" value="Methylated DNA-protein cysteine methyltransferase, C-terminal domain"/>
    <property type="match status" value="1"/>
</dbReference>
<evidence type="ECO:0000256" key="7">
    <source>
        <dbReference type="ARBA" id="ARBA00023204"/>
    </source>
</evidence>
<dbReference type="HAMAP" id="MF_00772">
    <property type="entry name" value="OGT"/>
    <property type="match status" value="1"/>
</dbReference>
<evidence type="ECO:0000256" key="4">
    <source>
        <dbReference type="ARBA" id="ARBA00022603"/>
    </source>
</evidence>
<dbReference type="Proteomes" id="UP000648239">
    <property type="component" value="Unassembled WGS sequence"/>
</dbReference>
<evidence type="ECO:0000256" key="2">
    <source>
        <dbReference type="ARBA" id="ARBA00008711"/>
    </source>
</evidence>
<dbReference type="NCBIfam" id="TIGR00589">
    <property type="entry name" value="ogt"/>
    <property type="match status" value="1"/>
</dbReference>
<dbReference type="CDD" id="cd06445">
    <property type="entry name" value="ATase"/>
    <property type="match status" value="1"/>
</dbReference>
<evidence type="ECO:0000259" key="11">
    <source>
        <dbReference type="Pfam" id="PF01035"/>
    </source>
</evidence>
<sequence length="181" mass="19176">MVMKSTHRSIAFSDGVRIVASPVGRLALAASDAGLTHVLFLEGGGNGEPEPREDGGPASRILDGGERELQRYFRGELREFQVSLAPQGTEFQLQVWNALREIRYGRTTTYGELARSIGRPAAVRAVGAANGANPIPIIVPCHRVIGSDGSLTGFGGGLKNKMHLLTLEGVQPGKKGGATLF</sequence>
<dbReference type="FunFam" id="1.10.10.10:FF:000214">
    <property type="entry name" value="Methylated-DNA--protein-cysteine methyltransferase"/>
    <property type="match status" value="1"/>
</dbReference>
<feature type="domain" description="Methylguanine DNA methyltransferase ribonuclease-like" evidence="12">
    <location>
        <begin position="19"/>
        <end position="85"/>
    </location>
</feature>
<organism evidence="13 14">
    <name type="scientific">Candidatus Polarisedimenticola svalbardensis</name>
    <dbReference type="NCBI Taxonomy" id="2886004"/>
    <lineage>
        <taxon>Bacteria</taxon>
        <taxon>Pseudomonadati</taxon>
        <taxon>Acidobacteriota</taxon>
        <taxon>Candidatus Polarisedimenticolia</taxon>
        <taxon>Candidatus Polarisedimenticolales</taxon>
        <taxon>Candidatus Polarisedimenticolaceae</taxon>
        <taxon>Candidatus Polarisedimenticola</taxon>
    </lineage>
</organism>
<comment type="similarity">
    <text evidence="2 9">Belongs to the MGMT family.</text>
</comment>
<comment type="function">
    <text evidence="9">Involved in the cellular defense against the biological effects of O6-methylguanine (O6-MeG) and O4-methylthymine (O4-MeT) in DNA. Repairs the methylated nucleobase in DNA by stoichiometrically transferring the methyl group to a cysteine residue in the enzyme. This is a suicide reaction: the enzyme is irreversibly inactivated.</text>
</comment>
<proteinExistence type="inferred from homology"/>
<evidence type="ECO:0000256" key="6">
    <source>
        <dbReference type="ARBA" id="ARBA00022763"/>
    </source>
</evidence>
<comment type="subcellular location">
    <subcellularLocation>
        <location evidence="9">Cytoplasm</location>
    </subcellularLocation>
</comment>
<dbReference type="GO" id="GO:0003908">
    <property type="term" value="F:methylated-DNA-[protein]-cysteine S-methyltransferase activity"/>
    <property type="evidence" value="ECO:0007669"/>
    <property type="project" value="UniProtKB-UniRule"/>
</dbReference>
<keyword evidence="3 9" id="KW-0963">Cytoplasm</keyword>
<evidence type="ECO:0000256" key="3">
    <source>
        <dbReference type="ARBA" id="ARBA00022490"/>
    </source>
</evidence>
<feature type="active site" description="Nucleophile; methyl group acceptor" evidence="9">
    <location>
        <position position="141"/>
    </location>
</feature>
<dbReference type="EMBL" id="JACXWD010000012">
    <property type="protein sequence ID" value="MBD3867568.1"/>
    <property type="molecule type" value="Genomic_DNA"/>
</dbReference>
<dbReference type="InterPro" id="IPR036631">
    <property type="entry name" value="MGMT_N_sf"/>
</dbReference>
<evidence type="ECO:0000313" key="13">
    <source>
        <dbReference type="EMBL" id="MBD3867568.1"/>
    </source>
</evidence>
<dbReference type="PROSITE" id="PS00374">
    <property type="entry name" value="MGMT"/>
    <property type="match status" value="1"/>
</dbReference>
<dbReference type="GO" id="GO:0032259">
    <property type="term" value="P:methylation"/>
    <property type="evidence" value="ECO:0007669"/>
    <property type="project" value="UniProtKB-KW"/>
</dbReference>
<dbReference type="InterPro" id="IPR014048">
    <property type="entry name" value="MethylDNA_cys_MeTrfase_DNA-bd"/>
</dbReference>
<name>A0A8J6XZX7_9BACT</name>
<evidence type="ECO:0000256" key="5">
    <source>
        <dbReference type="ARBA" id="ARBA00022679"/>
    </source>
</evidence>
<protein>
    <recommendedName>
        <fullName evidence="9">Methylated-DNA--protein-cysteine methyltransferase</fullName>
        <ecNumber evidence="9">2.1.1.63</ecNumber>
    </recommendedName>
    <alternativeName>
        <fullName evidence="9">6-O-methylguanine-DNA methyltransferase</fullName>
        <shortName evidence="9">MGMT</shortName>
    </alternativeName>
    <alternativeName>
        <fullName evidence="9">O-6-methylguanine-DNA-alkyltransferase</fullName>
    </alternativeName>
</protein>
<dbReference type="AlphaFoldDB" id="A0A8J6XZX7"/>
<dbReference type="PANTHER" id="PTHR10815">
    <property type="entry name" value="METHYLATED-DNA--PROTEIN-CYSTEINE METHYLTRANSFERASE"/>
    <property type="match status" value="1"/>
</dbReference>
<dbReference type="EC" id="2.1.1.63" evidence="9"/>
<keyword evidence="5 9" id="KW-0808">Transferase</keyword>